<reference evidence="7" key="2">
    <citation type="submission" date="2021-01" db="EMBL/GenBank/DDBJ databases">
        <authorList>
            <person name="Schikora-Tamarit M.A."/>
        </authorList>
    </citation>
    <scope>NUCLEOTIDE SEQUENCE</scope>
    <source>
        <strain evidence="7">CBS6341</strain>
    </source>
</reference>
<keyword evidence="3 6" id="KW-0812">Transmembrane</keyword>
<comment type="caution">
    <text evidence="7">The sequence shown here is derived from an EMBL/GenBank/DDBJ whole genome shotgun (WGS) entry which is preliminary data.</text>
</comment>
<evidence type="ECO:0000256" key="4">
    <source>
        <dbReference type="ARBA" id="ARBA00022989"/>
    </source>
</evidence>
<evidence type="ECO:0000256" key="1">
    <source>
        <dbReference type="ARBA" id="ARBA00004141"/>
    </source>
</evidence>
<comment type="subcellular location">
    <subcellularLocation>
        <location evidence="1">Membrane</location>
        <topology evidence="1">Multi-pass membrane protein</topology>
    </subcellularLocation>
</comment>
<evidence type="ECO:0000256" key="5">
    <source>
        <dbReference type="ARBA" id="ARBA00023136"/>
    </source>
</evidence>
<reference evidence="7" key="1">
    <citation type="journal article" date="2021" name="Open Biol.">
        <title>Shared evolutionary footprints suggest mitochondrial oxidative damage underlies multiple complex I losses in fungi.</title>
        <authorList>
            <person name="Schikora-Tamarit M.A."/>
            <person name="Marcet-Houben M."/>
            <person name="Nosek J."/>
            <person name="Gabaldon T."/>
        </authorList>
    </citation>
    <scope>NUCLEOTIDE SEQUENCE</scope>
    <source>
        <strain evidence="7">CBS6341</strain>
    </source>
</reference>
<dbReference type="InterPro" id="IPR007262">
    <property type="entry name" value="Vps55/LEPROT"/>
</dbReference>
<dbReference type="PANTHER" id="PTHR12050:SF0">
    <property type="entry name" value="RH04491P"/>
    <property type="match status" value="1"/>
</dbReference>
<sequence>MAENYFKNPLTKIIILSFVLAIGFLLIILAGALYKNWSVLVTALLFLVAHLPILISNQWSSDDFISEGKQNVVDFGRWLSAFLAISGLGLPLILNHSNLITSTGSTMAIIGGLLIYGTVVTFTTFFDRDEELAGFDI</sequence>
<name>A0A9P8PN80_9ASCO</name>
<keyword evidence="5 6" id="KW-0472">Membrane</keyword>
<feature type="transmembrane region" description="Helical" evidence="6">
    <location>
        <begin position="75"/>
        <end position="94"/>
    </location>
</feature>
<feature type="transmembrane region" description="Helical" evidence="6">
    <location>
        <begin position="37"/>
        <end position="55"/>
    </location>
</feature>
<dbReference type="GO" id="GO:0032511">
    <property type="term" value="P:late endosome to vacuole transport via multivesicular body sorting pathway"/>
    <property type="evidence" value="ECO:0007669"/>
    <property type="project" value="TreeGrafter"/>
</dbReference>
<dbReference type="GO" id="GO:0034424">
    <property type="term" value="C:Vps55/Vps68 complex"/>
    <property type="evidence" value="ECO:0007669"/>
    <property type="project" value="TreeGrafter"/>
</dbReference>
<evidence type="ECO:0000256" key="2">
    <source>
        <dbReference type="ARBA" id="ARBA00005645"/>
    </source>
</evidence>
<organism evidence="7 8">
    <name type="scientific">Wickerhamomyces mucosus</name>
    <dbReference type="NCBI Taxonomy" id="1378264"/>
    <lineage>
        <taxon>Eukaryota</taxon>
        <taxon>Fungi</taxon>
        <taxon>Dikarya</taxon>
        <taxon>Ascomycota</taxon>
        <taxon>Saccharomycotina</taxon>
        <taxon>Saccharomycetes</taxon>
        <taxon>Phaffomycetales</taxon>
        <taxon>Wickerhamomycetaceae</taxon>
        <taxon>Wickerhamomyces</taxon>
    </lineage>
</organism>
<protein>
    <recommendedName>
        <fullName evidence="9">Vacuolar protein sorting-associated protein 55</fullName>
    </recommendedName>
</protein>
<evidence type="ECO:0000313" key="8">
    <source>
        <dbReference type="Proteomes" id="UP000769528"/>
    </source>
</evidence>
<evidence type="ECO:0000256" key="3">
    <source>
        <dbReference type="ARBA" id="ARBA00022692"/>
    </source>
</evidence>
<evidence type="ECO:0000256" key="6">
    <source>
        <dbReference type="SAM" id="Phobius"/>
    </source>
</evidence>
<dbReference type="Proteomes" id="UP000769528">
    <property type="component" value="Unassembled WGS sequence"/>
</dbReference>
<dbReference type="PANTHER" id="PTHR12050">
    <property type="entry name" value="LEPTIN RECEPTOR-RELATED"/>
    <property type="match status" value="1"/>
</dbReference>
<gene>
    <name evidence="7" type="ORF">WICMUC_003151</name>
</gene>
<evidence type="ECO:0008006" key="9">
    <source>
        <dbReference type="Google" id="ProtNLM"/>
    </source>
</evidence>
<dbReference type="Pfam" id="PF04133">
    <property type="entry name" value="Vps55"/>
    <property type="match status" value="1"/>
</dbReference>
<keyword evidence="8" id="KW-1185">Reference proteome</keyword>
<accession>A0A9P8PN80</accession>
<dbReference type="EMBL" id="JAEUBF010000845">
    <property type="protein sequence ID" value="KAH3674605.1"/>
    <property type="molecule type" value="Genomic_DNA"/>
</dbReference>
<dbReference type="AlphaFoldDB" id="A0A9P8PN80"/>
<keyword evidence="4 6" id="KW-1133">Transmembrane helix</keyword>
<feature type="transmembrane region" description="Helical" evidence="6">
    <location>
        <begin position="12"/>
        <end position="30"/>
    </location>
</feature>
<dbReference type="OrthoDB" id="14246at2759"/>
<comment type="similarity">
    <text evidence="2">Belongs to the OB-RGRP/VPS55 family.</text>
</comment>
<feature type="transmembrane region" description="Helical" evidence="6">
    <location>
        <begin position="106"/>
        <end position="126"/>
    </location>
</feature>
<proteinExistence type="inferred from homology"/>
<evidence type="ECO:0000313" key="7">
    <source>
        <dbReference type="EMBL" id="KAH3674605.1"/>
    </source>
</evidence>